<evidence type="ECO:0000256" key="1">
    <source>
        <dbReference type="ARBA" id="ARBA00005612"/>
    </source>
</evidence>
<comment type="caution">
    <text evidence="3">The sequence shown here is derived from an EMBL/GenBank/DDBJ whole genome shotgun (WGS) entry which is preliminary data.</text>
</comment>
<dbReference type="Proteomes" id="UP001309705">
    <property type="component" value="Unassembled WGS sequence"/>
</dbReference>
<accession>A0ABU6JSP6</accession>
<proteinExistence type="inferred from homology"/>
<gene>
    <name evidence="3" type="ORF">VSX58_13180</name>
</gene>
<dbReference type="InterPro" id="IPR012792">
    <property type="entry name" value="3-oxoacid_CoA-transf_A"/>
</dbReference>
<reference evidence="3 4" key="1">
    <citation type="journal article" date="2017" name="Int. J. Syst. Evol. Microbiol.">
        <title>Brenneria populi subsp. brevivirga subsp. nov. isolated from symptomatic bark of Populus x euramericana canker, and description of Brenneria populi subsp. populi subsp. nov.</title>
        <authorList>
            <person name="Zheng M.H."/>
            <person name="Piao C.G."/>
            <person name="Xue H."/>
            <person name="Guo M.W."/>
            <person name="Li Y."/>
        </authorList>
    </citation>
    <scope>NUCLEOTIDE SEQUENCE [LARGE SCALE GENOMIC DNA]</scope>
    <source>
        <strain evidence="3 4">D9-5</strain>
    </source>
</reference>
<dbReference type="InterPro" id="IPR037171">
    <property type="entry name" value="NagB/RpiA_transferase-like"/>
</dbReference>
<dbReference type="Pfam" id="PF01144">
    <property type="entry name" value="CoA_trans"/>
    <property type="match status" value="1"/>
</dbReference>
<keyword evidence="2" id="KW-0808">Transferase</keyword>
<dbReference type="InterPro" id="IPR004165">
    <property type="entry name" value="CoA_trans_fam_I"/>
</dbReference>
<organism evidence="3 4">
    <name type="scientific">Brenneria populi</name>
    <dbReference type="NCBI Taxonomy" id="1505588"/>
    <lineage>
        <taxon>Bacteria</taxon>
        <taxon>Pseudomonadati</taxon>
        <taxon>Pseudomonadota</taxon>
        <taxon>Gammaproteobacteria</taxon>
        <taxon>Enterobacterales</taxon>
        <taxon>Pectobacteriaceae</taxon>
        <taxon>Brenneria</taxon>
    </lineage>
</organism>
<dbReference type="NCBIfam" id="TIGR02429">
    <property type="entry name" value="pcaI_scoA_fam"/>
    <property type="match status" value="1"/>
</dbReference>
<keyword evidence="4" id="KW-1185">Reference proteome</keyword>
<evidence type="ECO:0000313" key="4">
    <source>
        <dbReference type="Proteomes" id="UP001309705"/>
    </source>
</evidence>
<evidence type="ECO:0000313" key="3">
    <source>
        <dbReference type="EMBL" id="MEC5343547.1"/>
    </source>
</evidence>
<dbReference type="EMBL" id="JAYWTM010000011">
    <property type="protein sequence ID" value="MEC5343547.1"/>
    <property type="molecule type" value="Genomic_DNA"/>
</dbReference>
<comment type="similarity">
    <text evidence="1">Belongs to the 3-oxoacid CoA-transferase subunit A family.</text>
</comment>
<dbReference type="PROSITE" id="PS01273">
    <property type="entry name" value="COA_TRANSF_1"/>
    <property type="match status" value="1"/>
</dbReference>
<dbReference type="PANTHER" id="PTHR13707:SF60">
    <property type="entry name" value="ACETATE COA-TRANSFERASE SUBUNIT ALPHA"/>
    <property type="match status" value="1"/>
</dbReference>
<dbReference type="SMART" id="SM00882">
    <property type="entry name" value="CoA_trans"/>
    <property type="match status" value="1"/>
</dbReference>
<evidence type="ECO:0000256" key="2">
    <source>
        <dbReference type="ARBA" id="ARBA00022679"/>
    </source>
</evidence>
<name>A0ABU6JSP6_9GAMM</name>
<dbReference type="SUPFAM" id="SSF100950">
    <property type="entry name" value="NagB/RpiA/CoA transferase-like"/>
    <property type="match status" value="1"/>
</dbReference>
<dbReference type="PANTHER" id="PTHR13707">
    <property type="entry name" value="KETOACID-COENZYME A TRANSFERASE"/>
    <property type="match status" value="1"/>
</dbReference>
<dbReference type="InterPro" id="IPR004163">
    <property type="entry name" value="CoA_transf_BS"/>
</dbReference>
<protein>
    <submittedName>
        <fullName evidence="3">3-oxoacid CoA-transferase subunit A</fullName>
    </submittedName>
</protein>
<dbReference type="Gene3D" id="3.40.1080.10">
    <property type="entry name" value="Glutaconate Coenzyme A-transferase"/>
    <property type="match status" value="1"/>
</dbReference>
<dbReference type="RefSeq" id="WP_327618497.1">
    <property type="nucleotide sequence ID" value="NZ_JAYWTM010000011.1"/>
</dbReference>
<sequence length="226" mass="24539">MREKERITAQQAAESVRDGMTLMIGGFMAVGTPEKIINALVELGRRDLTIIANDTGLIDRGIGKLVANRQVRRVIASHVGLNPETGRQMSRGELEVELVPQGTLVERIRAGGAGLGGVLTPTGLGTLVAEGKQRIEIDGKSFLLEKPLRADIALIRCSLADSVGNAVFNKTTRNFNPVMATAADRVIVECETIIPVDAQVNDRYHIPGIFIDYLVDGEEAAWIRER</sequence>